<reference evidence="16" key="1">
    <citation type="submission" date="2022-10" db="EMBL/GenBank/DDBJ databases">
        <title>Catenovulum adriacola sp. nov. isolated in the Harbour of Susak.</title>
        <authorList>
            <person name="Schoch T."/>
            <person name="Reich S.J."/>
            <person name="Stoeferle S."/>
            <person name="Flaiz M."/>
            <person name="Kazda M."/>
            <person name="Riedel C.U."/>
            <person name="Duerre P."/>
        </authorList>
    </citation>
    <scope>NUCLEOTIDE SEQUENCE</scope>
    <source>
        <strain evidence="16">TS8</strain>
        <plasmid evidence="16">pCadTS8_1</plasmid>
    </source>
</reference>
<comment type="similarity">
    <text evidence="2">Belongs to the TonB-dependent receptor family. Hemoglobin/haptoglobin binding protein subfamily.</text>
</comment>
<evidence type="ECO:0000313" key="16">
    <source>
        <dbReference type="EMBL" id="WAJ71982.1"/>
    </source>
</evidence>
<feature type="domain" description="TonB-dependent receptor plug" evidence="15">
    <location>
        <begin position="59"/>
        <end position="166"/>
    </location>
</feature>
<evidence type="ECO:0000256" key="11">
    <source>
        <dbReference type="PROSITE-ProRule" id="PRU01360"/>
    </source>
</evidence>
<evidence type="ECO:0000256" key="3">
    <source>
        <dbReference type="ARBA" id="ARBA00022448"/>
    </source>
</evidence>
<keyword evidence="8 11" id="KW-0472">Membrane</keyword>
<sequence>MKQFKLNPFSTSARLPIVCSSLFLLLPTMVQAAESEAENTDKPEVEETIIVTGYSTQRKEDLTGAVTVVELEDLEDQPAGNIMRNLQGRIPGLSITTDGNPGQGATVRIRGQGLGGLGNNDPLYIVDGVPTKLSLHQLNSRDFESIQVLKDAAAASIYGARAANGVIVITTKKGKKGSVQFNVSYNETIEDFDYDLRPLNTQERAQVVWQAAINDGTNPNNASPLYSYDWNGDYDNPVLNKIVFPNKLDANGTTSPAIPGTNWFDEVTQQAKTRDLNFSVSGGSDRATGFMSLGFFEAEGIVKESHFERISFRANSSFEVIEDKLTIGENLTISRQSSNQVNGEAGNILGLALEQQSIVPVYTDDGSKFAGPAAGITDRDNPFMLIEQNKDSEDMFTRLMGNIFVEYKPIETIKLRSNVALDYGNFYYRRLVRTVDAGTQQREAELFNANAWTQNLTFSNTAEYSDTFNDKHNLVVLVGTETIDYEAEDFNVLSTGIAVEDYDFAFQGTTTGEVLKGGLGDEWSLNSYFAKVDYNFDDKYLVSGTIRRDGSSRFGANNQYGNFPAVSAGWNVSNEDFFDVPLVSTLKLRASWGKTGNQEIDSRAKQDIFEPLYATQSLFTNEQDNGTAYDIGGNDTGTLPSGFRKNLTGNPDLKWETSTSVNFGVDYSLYYGTIYGTFDWYKKKTSDILTVTTPLATLGEGAAQWVNGGDIENSGLEFSVTYDDYIEIDGIGEFQFDITANISSSKNEVVALPDNVKNSFGGNGADKTILGRSVNSIYGLVADGLFQSQEEVDAHAEQTGAAPGRIRFADTNGDGSISDADKVFFTERDPDFEYGLNINIAYENWDFNMFWQGVEGGQNDNYFRRFTDFTSLNVGSNYGSRTLHAWTPDNTDSDVPALSRLDNNGEGQLSSFYFEDASYLKLRNVSLGYSPNSKVLGDWGIESLRFYVQAQNLITITPDGTLSQDPEAPNNAFPIPRRFTLGFDLGF</sequence>
<feature type="signal peptide" evidence="13">
    <location>
        <begin position="1"/>
        <end position="32"/>
    </location>
</feature>
<dbReference type="SUPFAM" id="SSF56935">
    <property type="entry name" value="Porins"/>
    <property type="match status" value="1"/>
</dbReference>
<dbReference type="PROSITE" id="PS52016">
    <property type="entry name" value="TONB_DEPENDENT_REC_3"/>
    <property type="match status" value="1"/>
</dbReference>
<dbReference type="Proteomes" id="UP001163726">
    <property type="component" value="Plasmid pCadTS8_1"/>
</dbReference>
<keyword evidence="10 11" id="KW-0998">Cell outer membrane</keyword>
<name>A0ABY7AT82_9ALTE</name>
<evidence type="ECO:0000259" key="15">
    <source>
        <dbReference type="Pfam" id="PF07715"/>
    </source>
</evidence>
<evidence type="ECO:0000256" key="9">
    <source>
        <dbReference type="ARBA" id="ARBA00023170"/>
    </source>
</evidence>
<comment type="subcellular location">
    <subcellularLocation>
        <location evidence="1 11">Cell outer membrane</location>
        <topology evidence="1 11">Multi-pass membrane protein</topology>
    </subcellularLocation>
</comment>
<keyword evidence="6 13" id="KW-0732">Signal</keyword>
<evidence type="ECO:0000256" key="12">
    <source>
        <dbReference type="RuleBase" id="RU003357"/>
    </source>
</evidence>
<accession>A0ABY7AT82</accession>
<keyword evidence="16" id="KW-0614">Plasmid</keyword>
<keyword evidence="5 11" id="KW-0812">Transmembrane</keyword>
<geneLocation type="plasmid" evidence="16 17">
    <name>pCadTS8_1</name>
</geneLocation>
<evidence type="ECO:0000259" key="14">
    <source>
        <dbReference type="Pfam" id="PF00593"/>
    </source>
</evidence>
<dbReference type="Pfam" id="PF07715">
    <property type="entry name" value="Plug"/>
    <property type="match status" value="1"/>
</dbReference>
<evidence type="ECO:0000256" key="8">
    <source>
        <dbReference type="ARBA" id="ARBA00023136"/>
    </source>
</evidence>
<dbReference type="RefSeq" id="WP_268076700.1">
    <property type="nucleotide sequence ID" value="NZ_CP109966.1"/>
</dbReference>
<evidence type="ECO:0000256" key="1">
    <source>
        <dbReference type="ARBA" id="ARBA00004571"/>
    </source>
</evidence>
<proteinExistence type="inferred from homology"/>
<dbReference type="InterPro" id="IPR023997">
    <property type="entry name" value="TonB-dep_OMP_SusC/RagA_CS"/>
</dbReference>
<dbReference type="Gene3D" id="2.170.130.10">
    <property type="entry name" value="TonB-dependent receptor, plug domain"/>
    <property type="match status" value="1"/>
</dbReference>
<dbReference type="NCBIfam" id="TIGR04057">
    <property type="entry name" value="SusC_RagA_signa"/>
    <property type="match status" value="1"/>
</dbReference>
<dbReference type="PANTHER" id="PTHR30069:SF29">
    <property type="entry name" value="HEMOGLOBIN AND HEMOGLOBIN-HAPTOGLOBIN-BINDING PROTEIN 1-RELATED"/>
    <property type="match status" value="1"/>
</dbReference>
<dbReference type="PANTHER" id="PTHR30069">
    <property type="entry name" value="TONB-DEPENDENT OUTER MEMBRANE RECEPTOR"/>
    <property type="match status" value="1"/>
</dbReference>
<evidence type="ECO:0000256" key="2">
    <source>
        <dbReference type="ARBA" id="ARBA00008143"/>
    </source>
</evidence>
<keyword evidence="4 11" id="KW-1134">Transmembrane beta strand</keyword>
<keyword evidence="3 11" id="KW-0813">Transport</keyword>
<evidence type="ECO:0000313" key="17">
    <source>
        <dbReference type="Proteomes" id="UP001163726"/>
    </source>
</evidence>
<feature type="domain" description="TonB-dependent receptor-like beta-barrel" evidence="14">
    <location>
        <begin position="416"/>
        <end position="953"/>
    </location>
</feature>
<feature type="chain" id="PRO_5045465616" evidence="13">
    <location>
        <begin position="33"/>
        <end position="987"/>
    </location>
</feature>
<organism evidence="16 17">
    <name type="scientific">Catenovulum adriaticum</name>
    <dbReference type="NCBI Taxonomy" id="2984846"/>
    <lineage>
        <taxon>Bacteria</taxon>
        <taxon>Pseudomonadati</taxon>
        <taxon>Pseudomonadota</taxon>
        <taxon>Gammaproteobacteria</taxon>
        <taxon>Alteromonadales</taxon>
        <taxon>Alteromonadaceae</taxon>
        <taxon>Catenovulum</taxon>
    </lineage>
</organism>
<dbReference type="InterPro" id="IPR036942">
    <property type="entry name" value="Beta-barrel_TonB_sf"/>
</dbReference>
<evidence type="ECO:0000256" key="6">
    <source>
        <dbReference type="ARBA" id="ARBA00022729"/>
    </source>
</evidence>
<evidence type="ECO:0000256" key="10">
    <source>
        <dbReference type="ARBA" id="ARBA00023237"/>
    </source>
</evidence>
<protein>
    <submittedName>
        <fullName evidence="16">SusC/RagA family TonB-linked outer membrane protein</fullName>
    </submittedName>
</protein>
<keyword evidence="17" id="KW-1185">Reference proteome</keyword>
<dbReference type="InterPro" id="IPR039426">
    <property type="entry name" value="TonB-dep_rcpt-like"/>
</dbReference>
<dbReference type="EMBL" id="CP109966">
    <property type="protein sequence ID" value="WAJ71982.1"/>
    <property type="molecule type" value="Genomic_DNA"/>
</dbReference>
<evidence type="ECO:0000256" key="4">
    <source>
        <dbReference type="ARBA" id="ARBA00022452"/>
    </source>
</evidence>
<evidence type="ECO:0000256" key="7">
    <source>
        <dbReference type="ARBA" id="ARBA00023077"/>
    </source>
</evidence>
<dbReference type="InterPro" id="IPR000531">
    <property type="entry name" value="Beta-barrel_TonB"/>
</dbReference>
<dbReference type="InterPro" id="IPR012910">
    <property type="entry name" value="Plug_dom"/>
</dbReference>
<evidence type="ECO:0000256" key="13">
    <source>
        <dbReference type="SAM" id="SignalP"/>
    </source>
</evidence>
<keyword evidence="9" id="KW-0675">Receptor</keyword>
<gene>
    <name evidence="16" type="ORF">OLW01_14775</name>
</gene>
<dbReference type="InterPro" id="IPR023996">
    <property type="entry name" value="TonB-dep_OMP_SusC/RagA"/>
</dbReference>
<dbReference type="Pfam" id="PF00593">
    <property type="entry name" value="TonB_dep_Rec_b-barrel"/>
    <property type="match status" value="1"/>
</dbReference>
<evidence type="ECO:0000256" key="5">
    <source>
        <dbReference type="ARBA" id="ARBA00022692"/>
    </source>
</evidence>
<dbReference type="InterPro" id="IPR037066">
    <property type="entry name" value="Plug_dom_sf"/>
</dbReference>
<dbReference type="Gene3D" id="2.40.170.20">
    <property type="entry name" value="TonB-dependent receptor, beta-barrel domain"/>
    <property type="match status" value="1"/>
</dbReference>
<keyword evidence="7 12" id="KW-0798">TonB box</keyword>
<dbReference type="NCBIfam" id="TIGR04056">
    <property type="entry name" value="OMP_RagA_SusC"/>
    <property type="match status" value="1"/>
</dbReference>